<dbReference type="PANTHER" id="PTHR31876">
    <property type="entry name" value="COV-LIKE PROTEIN 1"/>
    <property type="match status" value="1"/>
</dbReference>
<dbReference type="STRING" id="1188319.OYT1_02322"/>
<dbReference type="EMBL" id="AP018738">
    <property type="protein sequence ID" value="BBE50562.1"/>
    <property type="molecule type" value="Genomic_DNA"/>
</dbReference>
<keyword evidence="1" id="KW-0472">Membrane</keyword>
<keyword evidence="3" id="KW-1185">Reference proteome</keyword>
<dbReference type="RefSeq" id="WP_062627425.1">
    <property type="nucleotide sequence ID" value="NZ_AP018738.1"/>
</dbReference>
<feature type="transmembrane region" description="Helical" evidence="1">
    <location>
        <begin position="46"/>
        <end position="69"/>
    </location>
</feature>
<evidence type="ECO:0000313" key="3">
    <source>
        <dbReference type="Proteomes" id="UP000033070"/>
    </source>
</evidence>
<evidence type="ECO:0000313" key="2">
    <source>
        <dbReference type="EMBL" id="BBE50562.1"/>
    </source>
</evidence>
<dbReference type="AlphaFoldDB" id="A0A2Z6GAW2"/>
<reference evidence="2 3" key="1">
    <citation type="submission" date="2018-06" db="EMBL/GenBank/DDBJ databases">
        <title>OYT1 Genome Sequencing.</title>
        <authorList>
            <person name="Kato S."/>
            <person name="Itoh T."/>
            <person name="Ohkuma M."/>
        </authorList>
    </citation>
    <scope>NUCLEOTIDE SEQUENCE [LARGE SCALE GENOMIC DNA]</scope>
    <source>
        <strain evidence="2 3">OYT1</strain>
    </source>
</reference>
<evidence type="ECO:0000256" key="1">
    <source>
        <dbReference type="SAM" id="Phobius"/>
    </source>
</evidence>
<dbReference type="Proteomes" id="UP000033070">
    <property type="component" value="Chromosome"/>
</dbReference>
<keyword evidence="1" id="KW-0812">Transmembrane</keyword>
<dbReference type="KEGG" id="fam:OYT1_ch1001"/>
<protein>
    <recommendedName>
        <fullName evidence="4">DUF502 domain-containing protein</fullName>
    </recommendedName>
</protein>
<accession>A0A2Z6GAW2</accession>
<dbReference type="PANTHER" id="PTHR31876:SF26">
    <property type="entry name" value="PROTEIN LIKE COV 2"/>
    <property type="match status" value="1"/>
</dbReference>
<proteinExistence type="predicted"/>
<dbReference type="InterPro" id="IPR007462">
    <property type="entry name" value="COV1-like"/>
</dbReference>
<gene>
    <name evidence="2" type="ORF">OYT1_ch1001</name>
</gene>
<feature type="transmembrane region" description="Helical" evidence="1">
    <location>
        <begin position="7"/>
        <end position="26"/>
    </location>
</feature>
<dbReference type="OrthoDB" id="9780267at2"/>
<sequence length="203" mass="22007">MKKYLITGLLVWVPLGITLWVLNFTISTLDQSLLVIPAALQPDVLLGVHIPGLGVILTFAVVLTTGVLARNVFGQRLLHWGDTALARIPFVSSIYKGVKQVSDTLLSSNGTSFRKVLLVRYPHPQAWSLAFQTNVPGEVSRLLDDEHVAVFIPTTPSPVNGFYFFVPKAETIELDMSVDAALRSIVSMGVVAAAETAVPNQIS</sequence>
<name>A0A2Z6GAW2_9PROT</name>
<keyword evidence="1" id="KW-1133">Transmembrane helix</keyword>
<evidence type="ECO:0008006" key="4">
    <source>
        <dbReference type="Google" id="ProtNLM"/>
    </source>
</evidence>
<organism evidence="2 3">
    <name type="scientific">Ferriphaselus amnicola</name>
    <dbReference type="NCBI Taxonomy" id="1188319"/>
    <lineage>
        <taxon>Bacteria</taxon>
        <taxon>Pseudomonadati</taxon>
        <taxon>Pseudomonadota</taxon>
        <taxon>Betaproteobacteria</taxon>
        <taxon>Nitrosomonadales</taxon>
        <taxon>Gallionellaceae</taxon>
        <taxon>Ferriphaselus</taxon>
    </lineage>
</organism>
<dbReference type="Pfam" id="PF04367">
    <property type="entry name" value="DUF502"/>
    <property type="match status" value="1"/>
</dbReference>